<dbReference type="Proteomes" id="UP000675664">
    <property type="component" value="Unassembled WGS sequence"/>
</dbReference>
<feature type="transmembrane region" description="Helical" evidence="7">
    <location>
        <begin position="7"/>
        <end position="34"/>
    </location>
</feature>
<dbReference type="Pfam" id="PF00528">
    <property type="entry name" value="BPD_transp_1"/>
    <property type="match status" value="1"/>
</dbReference>
<dbReference type="PROSITE" id="PS50928">
    <property type="entry name" value="ABC_TM1"/>
    <property type="match status" value="1"/>
</dbReference>
<gene>
    <name evidence="9" type="ORF">KCX82_20085</name>
</gene>
<keyword evidence="5 7" id="KW-1133">Transmembrane helix</keyword>
<keyword evidence="2 7" id="KW-0813">Transport</keyword>
<feature type="transmembrane region" description="Helical" evidence="7">
    <location>
        <begin position="74"/>
        <end position="93"/>
    </location>
</feature>
<feature type="domain" description="ABC transmembrane type-1" evidence="8">
    <location>
        <begin position="68"/>
        <end position="280"/>
    </location>
</feature>
<keyword evidence="4 7" id="KW-0812">Transmembrane</keyword>
<dbReference type="GO" id="GO:0055085">
    <property type="term" value="P:transmembrane transport"/>
    <property type="evidence" value="ECO:0007669"/>
    <property type="project" value="InterPro"/>
</dbReference>
<reference evidence="9" key="1">
    <citation type="submission" date="2021-04" db="EMBL/GenBank/DDBJ databases">
        <title>Sinoanaerobacter chloroacetimidivorans sp. nov., an obligate anaerobic bacterium isolated from anaerobic sludge.</title>
        <authorList>
            <person name="Bao Y."/>
        </authorList>
    </citation>
    <scope>NUCLEOTIDE SEQUENCE</scope>
    <source>
        <strain evidence="9">BAD-6</strain>
    </source>
</reference>
<evidence type="ECO:0000256" key="7">
    <source>
        <dbReference type="RuleBase" id="RU363032"/>
    </source>
</evidence>
<sequence>MKKRKSGFAYIMTTPTMLILIALSIFPLIFNIFYSFTDYYYLSRQEPGIIGFENYTNIFKDVYFQQAVYNTVKFTILAVFFETLLGLAIALLVNSLQRGRKTLRTVSLLPTLLPPVTVALIWQIMFSNNYGIINKLIGGIGIGPVNWLMDVNTAFYAILVIDIWQYAPFAFLLIYASLQSVPQGQYEAAKIDGAGIWQQFIYVTLPNIANGVIMVVLLRTIDTFRLFDKVNILTKGGPANSTATITQYIFQHGVKGLKVGYGSAAALIMTVIVLILAGAYIKKSFDKQKV</sequence>
<organism evidence="9 10">
    <name type="scientific">Sinanaerobacter chloroacetimidivorans</name>
    <dbReference type="NCBI Taxonomy" id="2818044"/>
    <lineage>
        <taxon>Bacteria</taxon>
        <taxon>Bacillati</taxon>
        <taxon>Bacillota</taxon>
        <taxon>Clostridia</taxon>
        <taxon>Peptostreptococcales</taxon>
        <taxon>Anaerovoracaceae</taxon>
        <taxon>Sinanaerobacter</taxon>
    </lineage>
</organism>
<dbReference type="EMBL" id="JAGSND010000022">
    <property type="protein sequence ID" value="MBR0600188.1"/>
    <property type="molecule type" value="Genomic_DNA"/>
</dbReference>
<evidence type="ECO:0000313" key="9">
    <source>
        <dbReference type="EMBL" id="MBR0600188.1"/>
    </source>
</evidence>
<evidence type="ECO:0000313" key="10">
    <source>
        <dbReference type="Proteomes" id="UP000675664"/>
    </source>
</evidence>
<dbReference type="CDD" id="cd06261">
    <property type="entry name" value="TM_PBP2"/>
    <property type="match status" value="1"/>
</dbReference>
<feature type="transmembrane region" description="Helical" evidence="7">
    <location>
        <begin position="154"/>
        <end position="178"/>
    </location>
</feature>
<name>A0A8J8B2T9_9FIRM</name>
<protein>
    <submittedName>
        <fullName evidence="9">Sugar ABC transporter permease</fullName>
    </submittedName>
</protein>
<dbReference type="SUPFAM" id="SSF161098">
    <property type="entry name" value="MetI-like"/>
    <property type="match status" value="1"/>
</dbReference>
<evidence type="ECO:0000256" key="2">
    <source>
        <dbReference type="ARBA" id="ARBA00022448"/>
    </source>
</evidence>
<dbReference type="AlphaFoldDB" id="A0A8J8B2T9"/>
<dbReference type="PANTHER" id="PTHR43005:SF2">
    <property type="entry name" value="INTEGRAL MEMBRANE SUGAR TRANSPORT PROTEIN"/>
    <property type="match status" value="1"/>
</dbReference>
<proteinExistence type="inferred from homology"/>
<evidence type="ECO:0000256" key="3">
    <source>
        <dbReference type="ARBA" id="ARBA00022475"/>
    </source>
</evidence>
<feature type="transmembrane region" description="Helical" evidence="7">
    <location>
        <begin position="199"/>
        <end position="221"/>
    </location>
</feature>
<reference evidence="9" key="2">
    <citation type="submission" date="2021-04" db="EMBL/GenBank/DDBJ databases">
        <authorList>
            <person name="Liu J."/>
        </authorList>
    </citation>
    <scope>NUCLEOTIDE SEQUENCE</scope>
    <source>
        <strain evidence="9">BAD-6</strain>
    </source>
</reference>
<evidence type="ECO:0000256" key="5">
    <source>
        <dbReference type="ARBA" id="ARBA00022989"/>
    </source>
</evidence>
<dbReference type="PANTHER" id="PTHR43005">
    <property type="entry name" value="BLR7065 PROTEIN"/>
    <property type="match status" value="1"/>
</dbReference>
<evidence type="ECO:0000256" key="1">
    <source>
        <dbReference type="ARBA" id="ARBA00004651"/>
    </source>
</evidence>
<dbReference type="RefSeq" id="WP_227020302.1">
    <property type="nucleotide sequence ID" value="NZ_JAGSND010000022.1"/>
</dbReference>
<feature type="transmembrane region" description="Helical" evidence="7">
    <location>
        <begin position="259"/>
        <end position="281"/>
    </location>
</feature>
<dbReference type="Gene3D" id="1.10.3720.10">
    <property type="entry name" value="MetI-like"/>
    <property type="match status" value="1"/>
</dbReference>
<keyword evidence="6 7" id="KW-0472">Membrane</keyword>
<comment type="similarity">
    <text evidence="7">Belongs to the binding-protein-dependent transport system permease family.</text>
</comment>
<comment type="subcellular location">
    <subcellularLocation>
        <location evidence="1 7">Cell membrane</location>
        <topology evidence="1 7">Multi-pass membrane protein</topology>
    </subcellularLocation>
</comment>
<evidence type="ECO:0000256" key="4">
    <source>
        <dbReference type="ARBA" id="ARBA00022692"/>
    </source>
</evidence>
<keyword evidence="3" id="KW-1003">Cell membrane</keyword>
<dbReference type="InterPro" id="IPR000515">
    <property type="entry name" value="MetI-like"/>
</dbReference>
<accession>A0A8J8B2T9</accession>
<feature type="transmembrane region" description="Helical" evidence="7">
    <location>
        <begin position="105"/>
        <end position="125"/>
    </location>
</feature>
<dbReference type="InterPro" id="IPR035906">
    <property type="entry name" value="MetI-like_sf"/>
</dbReference>
<dbReference type="GO" id="GO:0005886">
    <property type="term" value="C:plasma membrane"/>
    <property type="evidence" value="ECO:0007669"/>
    <property type="project" value="UniProtKB-SubCell"/>
</dbReference>
<comment type="caution">
    <text evidence="9">The sequence shown here is derived from an EMBL/GenBank/DDBJ whole genome shotgun (WGS) entry which is preliminary data.</text>
</comment>
<keyword evidence="10" id="KW-1185">Reference proteome</keyword>
<evidence type="ECO:0000259" key="8">
    <source>
        <dbReference type="PROSITE" id="PS50928"/>
    </source>
</evidence>
<evidence type="ECO:0000256" key="6">
    <source>
        <dbReference type="ARBA" id="ARBA00023136"/>
    </source>
</evidence>